<dbReference type="InterPro" id="IPR043428">
    <property type="entry name" value="LivM-like"/>
</dbReference>
<evidence type="ECO:0000256" key="1">
    <source>
        <dbReference type="ARBA" id="ARBA00004651"/>
    </source>
</evidence>
<keyword evidence="4" id="KW-1133">Transmembrane helix</keyword>
<dbReference type="SUPFAM" id="SSF53328">
    <property type="entry name" value="Formyltransferase"/>
    <property type="match status" value="1"/>
</dbReference>
<reference evidence="8" key="1">
    <citation type="submission" date="2020-06" db="EMBL/GenBank/DDBJ databases">
        <title>Whole Genome Sequence of Bradyrhizobium sp. Strain 323S2.</title>
        <authorList>
            <person name="Bromfield E.S.P."/>
        </authorList>
    </citation>
    <scope>NUCLEOTIDE SEQUENCE [LARGE SCALE GENOMIC DNA]</scope>
    <source>
        <strain evidence="8">323S2</strain>
    </source>
</reference>
<dbReference type="GO" id="GO:0015658">
    <property type="term" value="F:branched-chain amino acid transmembrane transporter activity"/>
    <property type="evidence" value="ECO:0007669"/>
    <property type="project" value="InterPro"/>
</dbReference>
<gene>
    <name evidence="8" type="ORF">G6321_23905</name>
</gene>
<evidence type="ECO:0000256" key="6">
    <source>
        <dbReference type="SAM" id="MobiDB-lite"/>
    </source>
</evidence>
<comment type="subcellular location">
    <subcellularLocation>
        <location evidence="1">Cell membrane</location>
        <topology evidence="1">Multi-pass membrane protein</topology>
    </subcellularLocation>
</comment>
<dbReference type="PANTHER" id="PTHR30482">
    <property type="entry name" value="HIGH-AFFINITY BRANCHED-CHAIN AMINO ACID TRANSPORT SYSTEM PERMEASE"/>
    <property type="match status" value="1"/>
</dbReference>
<dbReference type="Pfam" id="PF02653">
    <property type="entry name" value="BPD_transp_2"/>
    <property type="match status" value="1"/>
</dbReference>
<organism evidence="8">
    <name type="scientific">Bradyrhizobium barranii subsp. barranii</name>
    <dbReference type="NCBI Taxonomy" id="2823807"/>
    <lineage>
        <taxon>Bacteria</taxon>
        <taxon>Pseudomonadati</taxon>
        <taxon>Pseudomonadota</taxon>
        <taxon>Alphaproteobacteria</taxon>
        <taxon>Hyphomicrobiales</taxon>
        <taxon>Nitrobacteraceae</taxon>
        <taxon>Bradyrhizobium</taxon>
        <taxon>Bradyrhizobium barranii</taxon>
    </lineage>
</organism>
<feature type="compositionally biased region" description="Basic and acidic residues" evidence="6">
    <location>
        <begin position="16"/>
        <end position="28"/>
    </location>
</feature>
<keyword evidence="5" id="KW-0472">Membrane</keyword>
<proteinExistence type="predicted"/>
<evidence type="ECO:0000256" key="2">
    <source>
        <dbReference type="ARBA" id="ARBA00022475"/>
    </source>
</evidence>
<feature type="domain" description="Formyl transferase N-terminal" evidence="7">
    <location>
        <begin position="136"/>
        <end position="209"/>
    </location>
</feature>
<evidence type="ECO:0000259" key="7">
    <source>
        <dbReference type="Pfam" id="PF00551"/>
    </source>
</evidence>
<feature type="region of interest" description="Disordered" evidence="6">
    <location>
        <begin position="16"/>
        <end position="63"/>
    </location>
</feature>
<dbReference type="InterPro" id="IPR036477">
    <property type="entry name" value="Formyl_transf_N_sf"/>
</dbReference>
<evidence type="ECO:0000256" key="4">
    <source>
        <dbReference type="ARBA" id="ARBA00022989"/>
    </source>
</evidence>
<dbReference type="PANTHER" id="PTHR30482:SF17">
    <property type="entry name" value="ABC TRANSPORTER ATP-BINDING PROTEIN"/>
    <property type="match status" value="1"/>
</dbReference>
<keyword evidence="2" id="KW-1003">Cell membrane</keyword>
<protein>
    <recommendedName>
        <fullName evidence="7">Formyl transferase N-terminal domain-containing protein</fullName>
    </recommendedName>
</protein>
<feature type="compositionally biased region" description="Basic and acidic residues" evidence="6">
    <location>
        <begin position="38"/>
        <end position="61"/>
    </location>
</feature>
<dbReference type="AlphaFoldDB" id="A0A7Z0QEL3"/>
<dbReference type="InterPro" id="IPR002376">
    <property type="entry name" value="Formyl_transf_N"/>
</dbReference>
<sequence length="282" mass="31618">MDDIVVGNERIEVHERAAIEHDRQRDQIGTDEPLVGPVERDARHDQDQPERHQPHPDEGRDAPIGQQLALAGLRENEQRIAFFGYNVQHLKAIIFAISGAIAGASGSLYAFHEGFVWTNMLGVVMSTQVVLYVLFDLHPGPLPEYRGSFARTHAILNGEKSFGVTVHYLSERVDRGDIIGELQFPVLSSETALSLDTRAQLYGYALFCEVWLRLLDGSVSCRSQDELIAQEKRKACFYPMRKMTAFWIRQTFHAAPKNSIGSTALFTFHHALSLQSGLSNES</sequence>
<name>A0A7Z0QEL3_9BRAD</name>
<dbReference type="EMBL" id="JACBFH010000001">
    <property type="protein sequence ID" value="NYY91372.1"/>
    <property type="molecule type" value="Genomic_DNA"/>
</dbReference>
<dbReference type="Gene3D" id="3.40.50.12230">
    <property type="match status" value="1"/>
</dbReference>
<evidence type="ECO:0000256" key="5">
    <source>
        <dbReference type="ARBA" id="ARBA00023136"/>
    </source>
</evidence>
<dbReference type="Pfam" id="PF00551">
    <property type="entry name" value="Formyl_trans_N"/>
    <property type="match status" value="1"/>
</dbReference>
<dbReference type="GO" id="GO:0005886">
    <property type="term" value="C:plasma membrane"/>
    <property type="evidence" value="ECO:0007669"/>
    <property type="project" value="UniProtKB-SubCell"/>
</dbReference>
<accession>A0A7Z0QEL3</accession>
<evidence type="ECO:0000313" key="8">
    <source>
        <dbReference type="EMBL" id="NYY91372.1"/>
    </source>
</evidence>
<comment type="caution">
    <text evidence="8">The sequence shown here is derived from an EMBL/GenBank/DDBJ whole genome shotgun (WGS) entry which is preliminary data.</text>
</comment>
<dbReference type="InterPro" id="IPR001851">
    <property type="entry name" value="ABC_transp_permease"/>
</dbReference>
<keyword evidence="3" id="KW-0812">Transmembrane</keyword>
<evidence type="ECO:0000256" key="3">
    <source>
        <dbReference type="ARBA" id="ARBA00022692"/>
    </source>
</evidence>